<evidence type="ECO:0000256" key="8">
    <source>
        <dbReference type="ARBA" id="ARBA00022840"/>
    </source>
</evidence>
<dbReference type="GO" id="GO:0005524">
    <property type="term" value="F:ATP binding"/>
    <property type="evidence" value="ECO:0007669"/>
    <property type="project" value="UniProtKB-KW"/>
</dbReference>
<dbReference type="GO" id="GO:0002949">
    <property type="term" value="P:tRNA threonylcarbamoyladenosine modification"/>
    <property type="evidence" value="ECO:0007669"/>
    <property type="project" value="InterPro"/>
</dbReference>
<dbReference type="PANTHER" id="PTHR33540:SF2">
    <property type="entry name" value="TRNA THREONYLCARBAMOYLADENOSINE BIOSYNTHESIS PROTEIN TSAE"/>
    <property type="match status" value="1"/>
</dbReference>
<gene>
    <name evidence="11" type="ORF">STSP2_02070</name>
</gene>
<evidence type="ECO:0000256" key="1">
    <source>
        <dbReference type="ARBA" id="ARBA00004496"/>
    </source>
</evidence>
<evidence type="ECO:0000256" key="10">
    <source>
        <dbReference type="ARBA" id="ARBA00032441"/>
    </source>
</evidence>
<dbReference type="Proteomes" id="UP000189674">
    <property type="component" value="Chromosome"/>
</dbReference>
<keyword evidence="6" id="KW-0479">Metal-binding</keyword>
<comment type="subcellular location">
    <subcellularLocation>
        <location evidence="1">Cytoplasm</location>
    </subcellularLocation>
</comment>
<dbReference type="AlphaFoldDB" id="A0A1U9NLU0"/>
<sequence length="159" mass="17723">MEEKKTFEIVTHGPSETMEIGAKIGESLRGGEVICFVGNLGTGKTHLIKGIARGLGAEDTGVNSPTFVLVNEYIGEGVRLDAYHIDAYRLESVKEFEMLGFDELCYPDSVVMIEWADKVESYLEGLDYVEARLEHEGESERKIILKNLPGYLYEVLTAE</sequence>
<proteinExistence type="inferred from homology"/>
<evidence type="ECO:0000313" key="12">
    <source>
        <dbReference type="Proteomes" id="UP000189674"/>
    </source>
</evidence>
<dbReference type="InterPro" id="IPR003442">
    <property type="entry name" value="T6A_TsaE"/>
</dbReference>
<dbReference type="Gene3D" id="3.40.50.300">
    <property type="entry name" value="P-loop containing nucleotide triphosphate hydrolases"/>
    <property type="match status" value="1"/>
</dbReference>
<keyword evidence="12" id="KW-1185">Reference proteome</keyword>
<evidence type="ECO:0000256" key="6">
    <source>
        <dbReference type="ARBA" id="ARBA00022723"/>
    </source>
</evidence>
<dbReference type="GO" id="GO:0046872">
    <property type="term" value="F:metal ion binding"/>
    <property type="evidence" value="ECO:0007669"/>
    <property type="project" value="UniProtKB-KW"/>
</dbReference>
<comment type="similarity">
    <text evidence="2">Belongs to the TsaE family.</text>
</comment>
<keyword evidence="8" id="KW-0067">ATP-binding</keyword>
<dbReference type="InterPro" id="IPR027417">
    <property type="entry name" value="P-loop_NTPase"/>
</dbReference>
<evidence type="ECO:0000256" key="4">
    <source>
        <dbReference type="ARBA" id="ARBA00022490"/>
    </source>
</evidence>
<keyword evidence="7" id="KW-0547">Nucleotide-binding</keyword>
<dbReference type="STRING" id="1936003.STSP2_02070"/>
<accession>A0A1U9NLU0</accession>
<dbReference type="KEGG" id="alus:STSP2_02070"/>
<reference evidence="12" key="1">
    <citation type="submission" date="2017-02" db="EMBL/GenBank/DDBJ databases">
        <title>Comparative genomics and description of representatives of a novel lineage of planctomycetes thriving in anoxic sediments.</title>
        <authorList>
            <person name="Spring S."/>
            <person name="Bunk B."/>
            <person name="Sproer C."/>
        </authorList>
    </citation>
    <scope>NUCLEOTIDE SEQUENCE [LARGE SCALE GENOMIC DNA]</scope>
    <source>
        <strain evidence="12">ST-NAGAB-D1</strain>
    </source>
</reference>
<dbReference type="NCBIfam" id="TIGR00150">
    <property type="entry name" value="T6A_YjeE"/>
    <property type="match status" value="1"/>
</dbReference>
<dbReference type="EMBL" id="CP019791">
    <property type="protein sequence ID" value="AQT68893.1"/>
    <property type="molecule type" value="Genomic_DNA"/>
</dbReference>
<dbReference type="PANTHER" id="PTHR33540">
    <property type="entry name" value="TRNA THREONYLCARBAMOYLADENOSINE BIOSYNTHESIS PROTEIN TSAE"/>
    <property type="match status" value="1"/>
</dbReference>
<keyword evidence="5" id="KW-0819">tRNA processing</keyword>
<evidence type="ECO:0000256" key="9">
    <source>
        <dbReference type="ARBA" id="ARBA00022842"/>
    </source>
</evidence>
<organism evidence="11 12">
    <name type="scientific">Anaerohalosphaera lusitana</name>
    <dbReference type="NCBI Taxonomy" id="1936003"/>
    <lineage>
        <taxon>Bacteria</taxon>
        <taxon>Pseudomonadati</taxon>
        <taxon>Planctomycetota</taxon>
        <taxon>Phycisphaerae</taxon>
        <taxon>Sedimentisphaerales</taxon>
        <taxon>Anaerohalosphaeraceae</taxon>
        <taxon>Anaerohalosphaera</taxon>
    </lineage>
</organism>
<keyword evidence="9" id="KW-0460">Magnesium</keyword>
<protein>
    <recommendedName>
        <fullName evidence="3">tRNA threonylcarbamoyladenosine biosynthesis protein TsaE</fullName>
    </recommendedName>
    <alternativeName>
        <fullName evidence="10">t(6)A37 threonylcarbamoyladenosine biosynthesis protein TsaE</fullName>
    </alternativeName>
</protein>
<evidence type="ECO:0000256" key="7">
    <source>
        <dbReference type="ARBA" id="ARBA00022741"/>
    </source>
</evidence>
<dbReference type="Pfam" id="PF02367">
    <property type="entry name" value="TsaE"/>
    <property type="match status" value="1"/>
</dbReference>
<evidence type="ECO:0000256" key="5">
    <source>
        <dbReference type="ARBA" id="ARBA00022694"/>
    </source>
</evidence>
<dbReference type="SUPFAM" id="SSF52540">
    <property type="entry name" value="P-loop containing nucleoside triphosphate hydrolases"/>
    <property type="match status" value="1"/>
</dbReference>
<evidence type="ECO:0000256" key="2">
    <source>
        <dbReference type="ARBA" id="ARBA00007599"/>
    </source>
</evidence>
<evidence type="ECO:0000256" key="3">
    <source>
        <dbReference type="ARBA" id="ARBA00019010"/>
    </source>
</evidence>
<name>A0A1U9NLU0_9BACT</name>
<keyword evidence="4" id="KW-0963">Cytoplasm</keyword>
<dbReference type="GO" id="GO:0005737">
    <property type="term" value="C:cytoplasm"/>
    <property type="evidence" value="ECO:0007669"/>
    <property type="project" value="UniProtKB-SubCell"/>
</dbReference>
<evidence type="ECO:0000313" key="11">
    <source>
        <dbReference type="EMBL" id="AQT68893.1"/>
    </source>
</evidence>